<feature type="transmembrane region" description="Helical" evidence="5">
    <location>
        <begin position="69"/>
        <end position="94"/>
    </location>
</feature>
<feature type="transmembrane region" description="Helical" evidence="5">
    <location>
        <begin position="335"/>
        <end position="355"/>
    </location>
</feature>
<keyword evidence="2 5" id="KW-0812">Transmembrane</keyword>
<dbReference type="OrthoDB" id="2445359at2759"/>
<dbReference type="EMBL" id="JAHRHY010000005">
    <property type="protein sequence ID" value="KAG9069349.1"/>
    <property type="molecule type" value="Genomic_DNA"/>
</dbReference>
<dbReference type="Pfam" id="PF07690">
    <property type="entry name" value="MFS_1"/>
    <property type="match status" value="1"/>
</dbReference>
<dbReference type="InterPro" id="IPR036259">
    <property type="entry name" value="MFS_trans_sf"/>
</dbReference>
<evidence type="ECO:0000256" key="4">
    <source>
        <dbReference type="ARBA" id="ARBA00023136"/>
    </source>
</evidence>
<dbReference type="AlphaFoldDB" id="A0A9P7XXL1"/>
<feature type="transmembrane region" description="Helical" evidence="5">
    <location>
        <begin position="136"/>
        <end position="154"/>
    </location>
</feature>
<name>A0A9P7XXL1_9FUNG</name>
<dbReference type="PANTHER" id="PTHR23507">
    <property type="entry name" value="ZGC:174356"/>
    <property type="match status" value="1"/>
</dbReference>
<feature type="transmembrane region" description="Helical" evidence="5">
    <location>
        <begin position="361"/>
        <end position="383"/>
    </location>
</feature>
<evidence type="ECO:0000313" key="7">
    <source>
        <dbReference type="Proteomes" id="UP000707451"/>
    </source>
</evidence>
<dbReference type="SUPFAM" id="SSF103473">
    <property type="entry name" value="MFS general substrate transporter"/>
    <property type="match status" value="1"/>
</dbReference>
<evidence type="ECO:0000256" key="1">
    <source>
        <dbReference type="ARBA" id="ARBA00004141"/>
    </source>
</evidence>
<dbReference type="Gene3D" id="1.20.1250.20">
    <property type="entry name" value="MFS general substrate transporter like domains"/>
    <property type="match status" value="1"/>
</dbReference>
<evidence type="ECO:0000256" key="5">
    <source>
        <dbReference type="SAM" id="Phobius"/>
    </source>
</evidence>
<feature type="transmembrane region" description="Helical" evidence="5">
    <location>
        <begin position="425"/>
        <end position="446"/>
    </location>
</feature>
<comment type="subcellular location">
    <subcellularLocation>
        <location evidence="1">Membrane</location>
        <topology evidence="1">Multi-pass membrane protein</topology>
    </subcellularLocation>
</comment>
<evidence type="ECO:0008006" key="8">
    <source>
        <dbReference type="Google" id="ProtNLM"/>
    </source>
</evidence>
<comment type="caution">
    <text evidence="6">The sequence shown here is derived from an EMBL/GenBank/DDBJ whole genome shotgun (WGS) entry which is preliminary data.</text>
</comment>
<evidence type="ECO:0000256" key="2">
    <source>
        <dbReference type="ARBA" id="ARBA00022692"/>
    </source>
</evidence>
<dbReference type="InterPro" id="IPR011701">
    <property type="entry name" value="MFS"/>
</dbReference>
<dbReference type="GO" id="GO:0016020">
    <property type="term" value="C:membrane"/>
    <property type="evidence" value="ECO:0007669"/>
    <property type="project" value="UniProtKB-SubCell"/>
</dbReference>
<feature type="transmembrane region" description="Helical" evidence="5">
    <location>
        <begin position="106"/>
        <end position="124"/>
    </location>
</feature>
<accession>A0A9P7XXL1</accession>
<feature type="transmembrane region" description="Helical" evidence="5">
    <location>
        <begin position="390"/>
        <end position="413"/>
    </location>
</feature>
<organism evidence="6 7">
    <name type="scientific">Linnemannia hyalina</name>
    <dbReference type="NCBI Taxonomy" id="64524"/>
    <lineage>
        <taxon>Eukaryota</taxon>
        <taxon>Fungi</taxon>
        <taxon>Fungi incertae sedis</taxon>
        <taxon>Mucoromycota</taxon>
        <taxon>Mortierellomycotina</taxon>
        <taxon>Mortierellomycetes</taxon>
        <taxon>Mortierellales</taxon>
        <taxon>Mortierellaceae</taxon>
        <taxon>Linnemannia</taxon>
    </lineage>
</organism>
<dbReference type="GO" id="GO:0022857">
    <property type="term" value="F:transmembrane transporter activity"/>
    <property type="evidence" value="ECO:0007669"/>
    <property type="project" value="InterPro"/>
</dbReference>
<dbReference type="PANTHER" id="PTHR23507:SF1">
    <property type="entry name" value="FI18259P1-RELATED"/>
    <property type="match status" value="1"/>
</dbReference>
<sequence>MIGMVQQVESRIITISSVSLLLTLSKWCSLSDVYGRKLLFHIGLVGTAIFICLNWFAASRYNFLGYYVFYLEAVSFAMIPAAAVLNPAIFAYCADCTQKSRRALTMGYLIVTLAIGNMAGAALMTHIEETTGDFTLILRIALIVIALMAIYMTFVPESLRRKPIPLPYLVPHQDESEHGTEDTASLPPRSYFWTIVGFFNEGTSMIFDPMLAILPGRIPKSANMASSATLLLILLAHFLVGLGSYGEINLVVSMTGLVFHWDLNDTKRYQTFTSLATTVVLLGLLPLWNAAYKAFVIDDTDDRMQPAAHHDWIQHSPQPTPTRPLSDLEAIKMDLFFSICSLPFVIVGYILIPLFPTPTILYFAGGLKTIGAISFVAVISLLSSVVPNHLVGAVFGAYSICEELANIVFSLTYEFLYVKTKATLPLLYFYVSAGLATLVVQACVYYDVRG</sequence>
<feature type="transmembrane region" description="Helical" evidence="5">
    <location>
        <begin position="272"/>
        <end position="295"/>
    </location>
</feature>
<evidence type="ECO:0000256" key="3">
    <source>
        <dbReference type="ARBA" id="ARBA00022989"/>
    </source>
</evidence>
<proteinExistence type="predicted"/>
<keyword evidence="7" id="KW-1185">Reference proteome</keyword>
<gene>
    <name evidence="6" type="ORF">KI688_010249</name>
</gene>
<protein>
    <recommendedName>
        <fullName evidence="8">MFS general substrate transporter</fullName>
    </recommendedName>
</protein>
<feature type="transmembrane region" description="Helical" evidence="5">
    <location>
        <begin position="38"/>
        <end position="57"/>
    </location>
</feature>
<feature type="transmembrane region" description="Helical" evidence="5">
    <location>
        <begin position="230"/>
        <end position="252"/>
    </location>
</feature>
<dbReference type="Proteomes" id="UP000707451">
    <property type="component" value="Unassembled WGS sequence"/>
</dbReference>
<keyword evidence="3 5" id="KW-1133">Transmembrane helix</keyword>
<reference evidence="6" key="1">
    <citation type="submission" date="2021-06" db="EMBL/GenBank/DDBJ databases">
        <title>Genome Sequence of Mortierella hyaline Strain SCG-10, a Cold-Adapted, Nitrate-Reducing Fungus Isolated from Soil in Minnesota, USA.</title>
        <authorList>
            <person name="Aldossari N."/>
        </authorList>
    </citation>
    <scope>NUCLEOTIDE SEQUENCE</scope>
    <source>
        <strain evidence="6">SCG-10</strain>
    </source>
</reference>
<keyword evidence="4 5" id="KW-0472">Membrane</keyword>
<evidence type="ECO:0000313" key="6">
    <source>
        <dbReference type="EMBL" id="KAG9069349.1"/>
    </source>
</evidence>